<dbReference type="PANTHER" id="PTHR43324:SF1">
    <property type="entry name" value="RADICAL SAM CORE DOMAIN-CONTAINING PROTEIN"/>
    <property type="match status" value="1"/>
</dbReference>
<dbReference type="KEGG" id="tna:CTN_0857"/>
<dbReference type="AlphaFoldDB" id="B9K7V0"/>
<accession>B9K7V0</accession>
<gene>
    <name evidence="2" type="ordered locus">CTN_0857</name>
</gene>
<feature type="domain" description="Radical SAM core" evidence="1">
    <location>
        <begin position="170"/>
        <end position="439"/>
    </location>
</feature>
<proteinExistence type="predicted"/>
<dbReference type="RefSeq" id="WP_015919350.1">
    <property type="nucleotide sequence ID" value="NC_011978.1"/>
</dbReference>
<evidence type="ECO:0000259" key="1">
    <source>
        <dbReference type="PROSITE" id="PS51918"/>
    </source>
</evidence>
<dbReference type="PROSITE" id="PS51918">
    <property type="entry name" value="RADICAL_SAM"/>
    <property type="match status" value="1"/>
</dbReference>
<dbReference type="InterPro" id="IPR007197">
    <property type="entry name" value="rSAM"/>
</dbReference>
<dbReference type="SUPFAM" id="SSF102114">
    <property type="entry name" value="Radical SAM enzymes"/>
    <property type="match status" value="1"/>
</dbReference>
<reference evidence="2 3" key="1">
    <citation type="journal article" date="2009" name="Biosci. Biotechnol. Biochem.">
        <title>WeGAS: a web-based microbial genome annotation system.</title>
        <authorList>
            <person name="Lee D."/>
            <person name="Seo H."/>
            <person name="Park C."/>
            <person name="Park K."/>
        </authorList>
    </citation>
    <scope>NUCLEOTIDE SEQUENCE [LARGE SCALE GENOMIC DNA]</scope>
    <source>
        <strain evidence="3">ATCC 49049 / DSM 4359 / NBRC 107923 / NS-E</strain>
    </source>
</reference>
<keyword evidence="3" id="KW-1185">Reference proteome</keyword>
<dbReference type="SUPFAM" id="SSF81585">
    <property type="entry name" value="PsbU/PolX domain-like"/>
    <property type="match status" value="1"/>
</dbReference>
<dbReference type="HOGENOM" id="CLU_533842_0_0_0"/>
<evidence type="ECO:0000313" key="3">
    <source>
        <dbReference type="Proteomes" id="UP000000445"/>
    </source>
</evidence>
<dbReference type="Gene3D" id="3.30.750.210">
    <property type="match status" value="1"/>
</dbReference>
<dbReference type="InterPro" id="IPR006638">
    <property type="entry name" value="Elp3/MiaA/NifB-like_rSAM"/>
</dbReference>
<dbReference type="GO" id="GO:0051536">
    <property type="term" value="F:iron-sulfur cluster binding"/>
    <property type="evidence" value="ECO:0007669"/>
    <property type="project" value="InterPro"/>
</dbReference>
<organism evidence="2 3">
    <name type="scientific">Thermotoga neapolitana (strain ATCC 49049 / DSM 4359 / NBRC 107923 / NS-E)</name>
    <dbReference type="NCBI Taxonomy" id="309803"/>
    <lineage>
        <taxon>Bacteria</taxon>
        <taxon>Thermotogati</taxon>
        <taxon>Thermotogota</taxon>
        <taxon>Thermotogae</taxon>
        <taxon>Thermotogales</taxon>
        <taxon>Thermotogaceae</taxon>
        <taxon>Thermotoga</taxon>
    </lineage>
</organism>
<dbReference type="SFLD" id="SFLDG01082">
    <property type="entry name" value="B12-binding_domain_containing"/>
    <property type="match status" value="1"/>
</dbReference>
<protein>
    <submittedName>
        <fullName evidence="2">Radical SAM domain protein</fullName>
    </submittedName>
</protein>
<dbReference type="Pfam" id="PF04055">
    <property type="entry name" value="Radical_SAM"/>
    <property type="match status" value="1"/>
</dbReference>
<name>B9K7V0_THENN</name>
<dbReference type="InterPro" id="IPR058240">
    <property type="entry name" value="rSAM_sf"/>
</dbReference>
<evidence type="ECO:0000313" key="2">
    <source>
        <dbReference type="EMBL" id="ACM23033.1"/>
    </source>
</evidence>
<dbReference type="EMBL" id="CP000916">
    <property type="protein sequence ID" value="ACM23033.1"/>
    <property type="molecule type" value="Genomic_DNA"/>
</dbReference>
<dbReference type="Gene3D" id="3.30.750.200">
    <property type="match status" value="1"/>
</dbReference>
<dbReference type="STRING" id="309803.CTN_0857"/>
<sequence length="551" mass="62200">MKTLILDGYVDEPAVFGVPPYISPYVRYLAGALVLAGLEVDYITIDRMRKEQLWEIVNEYDYLFVVAGITVPGRYKGGTPLTLGELQRILNLARRPLKVVGGPIVRGYSLRGGTVAKLSEIPADYLVTGDLEAFALSYFRGEPDPTAKSDYEIIDMVAPHGAVILKKHPNFPHIICEIELSRGCERETFCTFCTEPILHGRLTSRKVRSVLEEIESLYRAGCKAFRFGRTANILAYGSDMNAGKPSPEIIEELYSGTRTVAPSLEVLHTDNANPVYLVRHEKACRKIVETIVRYNTPGDVFSFGVESFDETVLKRNNIQGSPEEFLRAVFIVNEIGGKRVEGVPKLLPGVNLIFGLPGETEQTLEKDYFYLKKILDDGYLLRRINIRKLLVYPGTPVYEYFKTRKHKIKSHLHEKWKRKIREEIDHEMLKRVFPVGTILRKVIPEYVEGKFTFGRQLGSYPILVGIPGVHSNVMDVVVVSHGERSVTAIPYPPFLNSMSLEELTAIPGIGQALARKIILNRPFRNWSELEKIVPPETMRVLKKIGISLQQV</sequence>
<dbReference type="PANTHER" id="PTHR43324">
    <property type="match status" value="1"/>
</dbReference>
<dbReference type="SFLD" id="SFLDS00029">
    <property type="entry name" value="Radical_SAM"/>
    <property type="match status" value="1"/>
</dbReference>
<dbReference type="Gene3D" id="1.10.150.320">
    <property type="entry name" value="Photosystem II 12 kDa extrinsic protein"/>
    <property type="match status" value="1"/>
</dbReference>
<dbReference type="Proteomes" id="UP000000445">
    <property type="component" value="Chromosome"/>
</dbReference>
<dbReference type="GO" id="GO:0003824">
    <property type="term" value="F:catalytic activity"/>
    <property type="evidence" value="ECO:0007669"/>
    <property type="project" value="InterPro"/>
</dbReference>
<dbReference type="SMART" id="SM00729">
    <property type="entry name" value="Elp3"/>
    <property type="match status" value="1"/>
</dbReference>
<dbReference type="eggNOG" id="COG1031">
    <property type="taxonomic scope" value="Bacteria"/>
</dbReference>